<dbReference type="InterPro" id="IPR051677">
    <property type="entry name" value="AfsR-DnrI-RedD_regulator"/>
</dbReference>
<sequence length="630" mass="67306">MKLQLLGNIGAVNADGSVMLAGAKVRTALAALVLARGWTVPDSTLSSALWGWNPPETKTAQLYTYMSRLRGLLGPEVELVRRQSGYLLRAEDAVVDVLEFERLAAEGARALRDRHFERAGRQLALSLRLWQGRALADVTEHFANAERPRLEEARAVALEDRLEADLAMGRHRELIPELTGLVHTFPVRERLRAQLMTALYRCDRQSDALAVYHHGRQLLADELGVDPGATLSATYYAVLNNDPALAAPAPGATEAVRIDARGAPSAADAPGSVPAMLPPEVGDFTGRQREATELLRLLPPEHPGGAVDGSTRRPRRFLLTGMAGIGKSTLAVHVAHTAAPAFPDGHLYADLTDGDGSAKDPRRVLVPLLRALGDDAPGSLADAELTELVQRYRTRTAGRALLVVLDNLVSELQLDALLPGGSRSAVIVTSRTHLAATPGIHPVLLEPLRPGESLALLEAVAGPERLVREPDAARDVVTYCAGLPLALRIAGARLAARPRLPMAWLADRLAEPAARLGELRYGGLSVAESMARSARQLDEESLAVLRALPGLGGRPFTTREAAALLGRGPAEAERMLEALADSRLLELPGTDERGWPLYRCPELVRLFADALGGGAPAPAGPSVRPAKSGM</sequence>
<dbReference type="InterPro" id="IPR027417">
    <property type="entry name" value="P-loop_NTPase"/>
</dbReference>
<feature type="DNA-binding region" description="OmpR/PhoB-type" evidence="6">
    <location>
        <begin position="1"/>
        <end position="90"/>
    </location>
</feature>
<dbReference type="Proteomes" id="UP000289482">
    <property type="component" value="Unassembled WGS sequence"/>
</dbReference>
<evidence type="ECO:0000256" key="6">
    <source>
        <dbReference type="PROSITE-ProRule" id="PRU01091"/>
    </source>
</evidence>
<evidence type="ECO:0000313" key="9">
    <source>
        <dbReference type="Proteomes" id="UP000289482"/>
    </source>
</evidence>
<protein>
    <submittedName>
        <fullName evidence="8">AfsR/SARP family transcriptional regulator</fullName>
    </submittedName>
</protein>
<dbReference type="PANTHER" id="PTHR35807:SF1">
    <property type="entry name" value="TRANSCRIPTIONAL REGULATOR REDD"/>
    <property type="match status" value="1"/>
</dbReference>
<reference evidence="8 9" key="1">
    <citation type="submission" date="2019-01" db="EMBL/GenBank/DDBJ databases">
        <title>Draft genome sequences of the type strain Streptomyces sioyaensis DSM 40032 and its novel strain, TM32, a thermotolerant antibiotics-producing actinobacterium.</title>
        <authorList>
            <person name="Nakaew N."/>
            <person name="Lumyong S."/>
            <person name="Sloan W.T."/>
            <person name="Sungthong R."/>
        </authorList>
    </citation>
    <scope>NUCLEOTIDE SEQUENCE [LARGE SCALE GENOMIC DNA]</scope>
    <source>
        <strain evidence="8 9">DSM 40032</strain>
    </source>
</reference>
<dbReference type="RefSeq" id="WP_129248280.1">
    <property type="nucleotide sequence ID" value="NZ_JABZEL010000009.1"/>
</dbReference>
<evidence type="ECO:0000256" key="3">
    <source>
        <dbReference type="ARBA" id="ARBA00023015"/>
    </source>
</evidence>
<dbReference type="SUPFAM" id="SSF52540">
    <property type="entry name" value="P-loop containing nucleoside triphosphate hydrolases"/>
    <property type="match status" value="1"/>
</dbReference>
<evidence type="ECO:0000256" key="2">
    <source>
        <dbReference type="ARBA" id="ARBA00023012"/>
    </source>
</evidence>
<feature type="domain" description="OmpR/PhoB-type" evidence="7">
    <location>
        <begin position="1"/>
        <end position="90"/>
    </location>
</feature>
<dbReference type="EMBL" id="SDIF01000039">
    <property type="protein sequence ID" value="RXS66243.1"/>
    <property type="molecule type" value="Genomic_DNA"/>
</dbReference>
<dbReference type="SUPFAM" id="SSF46894">
    <property type="entry name" value="C-terminal effector domain of the bipartite response regulators"/>
    <property type="match status" value="1"/>
</dbReference>
<keyword evidence="4 6" id="KW-0238">DNA-binding</keyword>
<dbReference type="AlphaFoldDB" id="A0A4Q1R3X0"/>
<dbReference type="CDD" id="cd15831">
    <property type="entry name" value="BTAD"/>
    <property type="match status" value="1"/>
</dbReference>
<dbReference type="InterPro" id="IPR016032">
    <property type="entry name" value="Sig_transdc_resp-reg_C-effctor"/>
</dbReference>
<dbReference type="InterPro" id="IPR002182">
    <property type="entry name" value="NB-ARC"/>
</dbReference>
<dbReference type="InterPro" id="IPR011990">
    <property type="entry name" value="TPR-like_helical_dom_sf"/>
</dbReference>
<keyword evidence="9" id="KW-1185">Reference proteome</keyword>
<comment type="caution">
    <text evidence="8">The sequence shown here is derived from an EMBL/GenBank/DDBJ whole genome shotgun (WGS) entry which is preliminary data.</text>
</comment>
<keyword evidence="2" id="KW-0902">Two-component regulatory system</keyword>
<dbReference type="Pfam" id="PF00931">
    <property type="entry name" value="NB-ARC"/>
    <property type="match status" value="1"/>
</dbReference>
<dbReference type="GO" id="GO:0000160">
    <property type="term" value="P:phosphorelay signal transduction system"/>
    <property type="evidence" value="ECO:0007669"/>
    <property type="project" value="UniProtKB-KW"/>
</dbReference>
<dbReference type="GO" id="GO:0043531">
    <property type="term" value="F:ADP binding"/>
    <property type="evidence" value="ECO:0007669"/>
    <property type="project" value="InterPro"/>
</dbReference>
<dbReference type="InterPro" id="IPR005158">
    <property type="entry name" value="BTAD"/>
</dbReference>
<dbReference type="GO" id="GO:0006355">
    <property type="term" value="P:regulation of DNA-templated transcription"/>
    <property type="evidence" value="ECO:0007669"/>
    <property type="project" value="InterPro"/>
</dbReference>
<proteinExistence type="inferred from homology"/>
<dbReference type="SMART" id="SM00862">
    <property type="entry name" value="Trans_reg_C"/>
    <property type="match status" value="1"/>
</dbReference>
<keyword evidence="3" id="KW-0805">Transcription regulation</keyword>
<dbReference type="PROSITE" id="PS51755">
    <property type="entry name" value="OMPR_PHOB"/>
    <property type="match status" value="1"/>
</dbReference>
<dbReference type="InterPro" id="IPR001867">
    <property type="entry name" value="OmpR/PhoB-type_DNA-bd"/>
</dbReference>
<evidence type="ECO:0000313" key="8">
    <source>
        <dbReference type="EMBL" id="RXS66243.1"/>
    </source>
</evidence>
<dbReference type="Gene3D" id="1.10.10.10">
    <property type="entry name" value="Winged helix-like DNA-binding domain superfamily/Winged helix DNA-binding domain"/>
    <property type="match status" value="1"/>
</dbReference>
<evidence type="ECO:0000256" key="4">
    <source>
        <dbReference type="ARBA" id="ARBA00023125"/>
    </source>
</evidence>
<comment type="similarity">
    <text evidence="1">Belongs to the AfsR/DnrI/RedD regulatory family.</text>
</comment>
<dbReference type="Gene3D" id="3.40.50.300">
    <property type="entry name" value="P-loop containing nucleotide triphosphate hydrolases"/>
    <property type="match status" value="1"/>
</dbReference>
<gene>
    <name evidence="8" type="ORF">EST54_15900</name>
</gene>
<evidence type="ECO:0000259" key="7">
    <source>
        <dbReference type="PROSITE" id="PS51755"/>
    </source>
</evidence>
<dbReference type="GO" id="GO:0003677">
    <property type="term" value="F:DNA binding"/>
    <property type="evidence" value="ECO:0007669"/>
    <property type="project" value="UniProtKB-UniRule"/>
</dbReference>
<dbReference type="Gene3D" id="1.25.40.10">
    <property type="entry name" value="Tetratricopeptide repeat domain"/>
    <property type="match status" value="1"/>
</dbReference>
<name>A0A4Q1R3X0_9ACTN</name>
<accession>A0A4Q1R3X0</accession>
<evidence type="ECO:0000256" key="1">
    <source>
        <dbReference type="ARBA" id="ARBA00005820"/>
    </source>
</evidence>
<dbReference type="SUPFAM" id="SSF48452">
    <property type="entry name" value="TPR-like"/>
    <property type="match status" value="1"/>
</dbReference>
<organism evidence="8 9">
    <name type="scientific">Streptomyces sioyaensis</name>
    <dbReference type="NCBI Taxonomy" id="67364"/>
    <lineage>
        <taxon>Bacteria</taxon>
        <taxon>Bacillati</taxon>
        <taxon>Actinomycetota</taxon>
        <taxon>Actinomycetes</taxon>
        <taxon>Kitasatosporales</taxon>
        <taxon>Streptomycetaceae</taxon>
        <taxon>Streptomyces</taxon>
    </lineage>
</organism>
<dbReference type="InterPro" id="IPR036388">
    <property type="entry name" value="WH-like_DNA-bd_sf"/>
</dbReference>
<evidence type="ECO:0000256" key="5">
    <source>
        <dbReference type="ARBA" id="ARBA00023163"/>
    </source>
</evidence>
<dbReference type="GeneID" id="95779444"/>
<dbReference type="PRINTS" id="PR00364">
    <property type="entry name" value="DISEASERSIST"/>
</dbReference>
<dbReference type="Pfam" id="PF03704">
    <property type="entry name" value="BTAD"/>
    <property type="match status" value="1"/>
</dbReference>
<dbReference type="SMART" id="SM01043">
    <property type="entry name" value="BTAD"/>
    <property type="match status" value="1"/>
</dbReference>
<dbReference type="PANTHER" id="PTHR35807">
    <property type="entry name" value="TRANSCRIPTIONAL REGULATOR REDD-RELATED"/>
    <property type="match status" value="1"/>
</dbReference>
<keyword evidence="5" id="KW-0804">Transcription</keyword>